<evidence type="ECO:0000256" key="1">
    <source>
        <dbReference type="SAM" id="MobiDB-lite"/>
    </source>
</evidence>
<reference evidence="2 3" key="2">
    <citation type="journal article" date="2013" name="Plant Cell Physiol.">
        <title>Rice Annotation Project Database (RAP-DB): an integrative and interactive database for rice genomics.</title>
        <authorList>
            <person name="Sakai H."/>
            <person name="Lee S.S."/>
            <person name="Tanaka T."/>
            <person name="Numa H."/>
            <person name="Kim J."/>
            <person name="Kawahara Y."/>
            <person name="Wakimoto H."/>
            <person name="Yang C.C."/>
            <person name="Iwamoto M."/>
            <person name="Abe T."/>
            <person name="Yamada Y."/>
            <person name="Muto A."/>
            <person name="Inokuchi H."/>
            <person name="Ikemura T."/>
            <person name="Matsumoto T."/>
            <person name="Sasaki T."/>
            <person name="Itoh T."/>
        </authorList>
    </citation>
    <scope>NUCLEOTIDE SEQUENCE [LARGE SCALE GENOMIC DNA]</scope>
    <source>
        <strain evidence="3">cv. Nipponbare</strain>
    </source>
</reference>
<sequence length="73" mass="7817">VIPAAASSSYPPPPPKLAPHPHRGQIEAAAPSRPHRVPHQIQAPRTELGGKPPQAQESLDPNHTDGEDGWRRG</sequence>
<reference evidence="2 3" key="3">
    <citation type="journal article" date="2013" name="Rice">
        <title>Improvement of the Oryza sativa Nipponbare reference genome using next generation sequence and optical map data.</title>
        <authorList>
            <person name="Kawahara Y."/>
            <person name="de la Bastide M."/>
            <person name="Hamilton J.P."/>
            <person name="Kanamori H."/>
            <person name="McCombie W.R."/>
            <person name="Ouyang S."/>
            <person name="Schwartz D.C."/>
            <person name="Tanaka T."/>
            <person name="Wu J."/>
            <person name="Zhou S."/>
            <person name="Childs K.L."/>
            <person name="Davidson R.M."/>
            <person name="Lin H."/>
            <person name="Quesada-Ocampo L."/>
            <person name="Vaillancourt B."/>
            <person name="Sakai H."/>
            <person name="Lee S.S."/>
            <person name="Kim J."/>
            <person name="Numa H."/>
            <person name="Itoh T."/>
            <person name="Buell C.R."/>
            <person name="Matsumoto T."/>
        </authorList>
    </citation>
    <scope>NUCLEOTIDE SEQUENCE [LARGE SCALE GENOMIC DNA]</scope>
    <source>
        <strain evidence="3">cv. Nipponbare</strain>
    </source>
</reference>
<feature type="region of interest" description="Disordered" evidence="1">
    <location>
        <begin position="1"/>
        <end position="73"/>
    </location>
</feature>
<dbReference type="EMBL" id="AP014957">
    <property type="protein sequence ID" value="BAS69946.1"/>
    <property type="molecule type" value="Genomic_DNA"/>
</dbReference>
<reference evidence="3" key="1">
    <citation type="journal article" date="2005" name="Nature">
        <title>The map-based sequence of the rice genome.</title>
        <authorList>
            <consortium name="International rice genome sequencing project (IRGSP)"/>
            <person name="Matsumoto T."/>
            <person name="Wu J."/>
            <person name="Kanamori H."/>
            <person name="Katayose Y."/>
            <person name="Fujisawa M."/>
            <person name="Namiki N."/>
            <person name="Mizuno H."/>
            <person name="Yamamoto K."/>
            <person name="Antonio B.A."/>
            <person name="Baba T."/>
            <person name="Sakata K."/>
            <person name="Nagamura Y."/>
            <person name="Aoki H."/>
            <person name="Arikawa K."/>
            <person name="Arita K."/>
            <person name="Bito T."/>
            <person name="Chiden Y."/>
            <person name="Fujitsuka N."/>
            <person name="Fukunaka R."/>
            <person name="Hamada M."/>
            <person name="Harada C."/>
            <person name="Hayashi A."/>
            <person name="Hijishita S."/>
            <person name="Honda M."/>
            <person name="Hosokawa S."/>
            <person name="Ichikawa Y."/>
            <person name="Idonuma A."/>
            <person name="Iijima M."/>
            <person name="Ikeda M."/>
            <person name="Ikeno M."/>
            <person name="Ito K."/>
            <person name="Ito S."/>
            <person name="Ito T."/>
            <person name="Ito Y."/>
            <person name="Ito Y."/>
            <person name="Iwabuchi A."/>
            <person name="Kamiya K."/>
            <person name="Karasawa W."/>
            <person name="Kurita K."/>
            <person name="Katagiri S."/>
            <person name="Kikuta A."/>
            <person name="Kobayashi H."/>
            <person name="Kobayashi N."/>
            <person name="Machita K."/>
            <person name="Maehara T."/>
            <person name="Masukawa M."/>
            <person name="Mizubayashi T."/>
            <person name="Mukai Y."/>
            <person name="Nagasaki H."/>
            <person name="Nagata Y."/>
            <person name="Naito S."/>
            <person name="Nakashima M."/>
            <person name="Nakama Y."/>
            <person name="Nakamichi Y."/>
            <person name="Nakamura M."/>
            <person name="Meguro A."/>
            <person name="Negishi M."/>
            <person name="Ohta I."/>
            <person name="Ohta T."/>
            <person name="Okamoto M."/>
            <person name="Ono N."/>
            <person name="Saji S."/>
            <person name="Sakaguchi M."/>
            <person name="Sakai K."/>
            <person name="Shibata M."/>
            <person name="Shimokawa T."/>
            <person name="Song J."/>
            <person name="Takazaki Y."/>
            <person name="Terasawa K."/>
            <person name="Tsugane M."/>
            <person name="Tsuji K."/>
            <person name="Ueda S."/>
            <person name="Waki K."/>
            <person name="Yamagata H."/>
            <person name="Yamamoto M."/>
            <person name="Yamamoto S."/>
            <person name="Yamane H."/>
            <person name="Yoshiki S."/>
            <person name="Yoshihara R."/>
            <person name="Yukawa K."/>
            <person name="Zhong H."/>
            <person name="Yano M."/>
            <person name="Yuan Q."/>
            <person name="Ouyang S."/>
            <person name="Liu J."/>
            <person name="Jones K.M."/>
            <person name="Gansberger K."/>
            <person name="Moffat K."/>
            <person name="Hill J."/>
            <person name="Bera J."/>
            <person name="Fadrosh D."/>
            <person name="Jin S."/>
            <person name="Johri S."/>
            <person name="Kim M."/>
            <person name="Overton L."/>
            <person name="Reardon M."/>
            <person name="Tsitrin T."/>
            <person name="Vuong H."/>
            <person name="Weaver B."/>
            <person name="Ciecko A."/>
            <person name="Tallon L."/>
            <person name="Jackson J."/>
            <person name="Pai G."/>
            <person name="Aken S.V."/>
            <person name="Utterback T."/>
            <person name="Reidmuller S."/>
            <person name="Feldblyum T."/>
            <person name="Hsiao J."/>
            <person name="Zismann V."/>
            <person name="Iobst S."/>
            <person name="de Vazeille A.R."/>
            <person name="Buell C.R."/>
            <person name="Ying K."/>
            <person name="Li Y."/>
            <person name="Lu T."/>
            <person name="Huang Y."/>
            <person name="Zhao Q."/>
            <person name="Feng Q."/>
            <person name="Zhang L."/>
            <person name="Zhu J."/>
            <person name="Weng Q."/>
            <person name="Mu J."/>
            <person name="Lu Y."/>
            <person name="Fan D."/>
            <person name="Liu Y."/>
            <person name="Guan J."/>
            <person name="Zhang Y."/>
            <person name="Yu S."/>
            <person name="Liu X."/>
            <person name="Zhang Y."/>
            <person name="Hong G."/>
            <person name="Han B."/>
            <person name="Choisne N."/>
            <person name="Demange N."/>
            <person name="Orjeda G."/>
            <person name="Samain S."/>
            <person name="Cattolico L."/>
            <person name="Pelletier E."/>
            <person name="Couloux A."/>
            <person name="Segurens B."/>
            <person name="Wincker P."/>
            <person name="D'Hont A."/>
            <person name="Scarpelli C."/>
            <person name="Weissenbach J."/>
            <person name="Salanoubat M."/>
            <person name="Quetier F."/>
            <person name="Yu Y."/>
            <person name="Kim H.R."/>
            <person name="Rambo T."/>
            <person name="Currie J."/>
            <person name="Collura K."/>
            <person name="Luo M."/>
            <person name="Yang T."/>
            <person name="Ammiraju J.S.S."/>
            <person name="Engler F."/>
            <person name="Soderlund C."/>
            <person name="Wing R.A."/>
            <person name="Palmer L.E."/>
            <person name="de la Bastide M."/>
            <person name="Spiegel L."/>
            <person name="Nascimento L."/>
            <person name="Zutavern T."/>
            <person name="O'Shaughnessy A."/>
            <person name="Dike S."/>
            <person name="Dedhia N."/>
            <person name="Preston R."/>
            <person name="Balija V."/>
            <person name="McCombie W.R."/>
            <person name="Chow T."/>
            <person name="Chen H."/>
            <person name="Chung M."/>
            <person name="Chen C."/>
            <person name="Shaw J."/>
            <person name="Wu H."/>
            <person name="Hsiao K."/>
            <person name="Chao Y."/>
            <person name="Chu M."/>
            <person name="Cheng C."/>
            <person name="Hour A."/>
            <person name="Lee P."/>
            <person name="Lin S."/>
            <person name="Lin Y."/>
            <person name="Liou J."/>
            <person name="Liu S."/>
            <person name="Hsing Y."/>
            <person name="Raghuvanshi S."/>
            <person name="Mohanty A."/>
            <person name="Bharti A.K."/>
            <person name="Gaur A."/>
            <person name="Gupta V."/>
            <person name="Kumar D."/>
            <person name="Ravi V."/>
            <person name="Vij S."/>
            <person name="Kapur A."/>
            <person name="Khurana P."/>
            <person name="Khurana P."/>
            <person name="Khurana J.P."/>
            <person name="Tyagi A.K."/>
            <person name="Gaikwad K."/>
            <person name="Singh A."/>
            <person name="Dalal V."/>
            <person name="Srivastava S."/>
            <person name="Dixit A."/>
            <person name="Pal A.K."/>
            <person name="Ghazi I.A."/>
            <person name="Yadav M."/>
            <person name="Pandit A."/>
            <person name="Bhargava A."/>
            <person name="Sureshbabu K."/>
            <person name="Batra K."/>
            <person name="Sharma T.R."/>
            <person name="Mohapatra T."/>
            <person name="Singh N.K."/>
            <person name="Messing J."/>
            <person name="Nelson A.B."/>
            <person name="Fuks G."/>
            <person name="Kavchok S."/>
            <person name="Keizer G."/>
            <person name="Linton E."/>
            <person name="Llaca V."/>
            <person name="Song R."/>
            <person name="Tanyolac B."/>
            <person name="Young S."/>
            <person name="Ho-Il K."/>
            <person name="Hahn J.H."/>
            <person name="Sangsakoo G."/>
            <person name="Vanavichit A."/>
            <person name="de Mattos Luiz.A.T."/>
            <person name="Zimmer P.D."/>
            <person name="Malone G."/>
            <person name="Dellagostin O."/>
            <person name="de Oliveira A.C."/>
            <person name="Bevan M."/>
            <person name="Bancroft I."/>
            <person name="Minx P."/>
            <person name="Cordum H."/>
            <person name="Wilson R."/>
            <person name="Cheng Z."/>
            <person name="Jin W."/>
            <person name="Jiang J."/>
            <person name="Leong S.A."/>
            <person name="Iwama H."/>
            <person name="Gojobori T."/>
            <person name="Itoh T."/>
            <person name="Niimura Y."/>
            <person name="Fujii Y."/>
            <person name="Habara T."/>
            <person name="Sakai H."/>
            <person name="Sato Y."/>
            <person name="Wilson G."/>
            <person name="Kumar K."/>
            <person name="McCouch S."/>
            <person name="Juretic N."/>
            <person name="Hoen D."/>
            <person name="Wright S."/>
            <person name="Bruskiewich R."/>
            <person name="Bureau T."/>
            <person name="Miyao A."/>
            <person name="Hirochika H."/>
            <person name="Nishikawa T."/>
            <person name="Kadowaki K."/>
            <person name="Sugiura M."/>
            <person name="Burr B."/>
            <person name="Sasaki T."/>
        </authorList>
    </citation>
    <scope>NUCLEOTIDE SEQUENCE [LARGE SCALE GENOMIC DNA]</scope>
    <source>
        <strain evidence="3">cv. Nipponbare</strain>
    </source>
</reference>
<dbReference type="AlphaFoldDB" id="A0A0P0UWW5"/>
<dbReference type="PaxDb" id="39947-A0A0P0UWW5"/>
<dbReference type="Proteomes" id="UP000059680">
    <property type="component" value="Chromosome 1"/>
</dbReference>
<evidence type="ECO:0000313" key="3">
    <source>
        <dbReference type="Proteomes" id="UP000059680"/>
    </source>
</evidence>
<proteinExistence type="predicted"/>
<feature type="non-terminal residue" evidence="2">
    <location>
        <position position="1"/>
    </location>
</feature>
<dbReference type="InParanoid" id="A0A0P0UWW5"/>
<dbReference type="Gramene" id="Os01t0103650-00">
    <property type="protein sequence ID" value="Os01t0103650-00"/>
    <property type="gene ID" value="Os01g0103650"/>
</dbReference>
<organism evidence="2 3">
    <name type="scientific">Oryza sativa subsp. japonica</name>
    <name type="common">Rice</name>
    <dbReference type="NCBI Taxonomy" id="39947"/>
    <lineage>
        <taxon>Eukaryota</taxon>
        <taxon>Viridiplantae</taxon>
        <taxon>Streptophyta</taxon>
        <taxon>Embryophyta</taxon>
        <taxon>Tracheophyta</taxon>
        <taxon>Spermatophyta</taxon>
        <taxon>Magnoliopsida</taxon>
        <taxon>Liliopsida</taxon>
        <taxon>Poales</taxon>
        <taxon>Poaceae</taxon>
        <taxon>BOP clade</taxon>
        <taxon>Oryzoideae</taxon>
        <taxon>Oryzeae</taxon>
        <taxon>Oryzinae</taxon>
        <taxon>Oryza</taxon>
        <taxon>Oryza sativa</taxon>
    </lineage>
</organism>
<gene>
    <name evidence="2" type="ordered locus">Os01g0103650</name>
    <name evidence="2" type="ORF">OSNPB_010103650</name>
</gene>
<keyword evidence="3" id="KW-1185">Reference proteome</keyword>
<evidence type="ECO:0000313" key="2">
    <source>
        <dbReference type="EMBL" id="BAS69946.1"/>
    </source>
</evidence>
<feature type="compositionally biased region" description="Basic and acidic residues" evidence="1">
    <location>
        <begin position="60"/>
        <end position="73"/>
    </location>
</feature>
<name>A0A0P0UWW5_ORYSJ</name>
<accession>A0A0P0UWW5</accession>
<protein>
    <submittedName>
        <fullName evidence="2">Os01g0103650 protein</fullName>
    </submittedName>
</protein>